<organism evidence="1 2">
    <name type="scientific">Companilactobacillus baiquanensis</name>
    <dbReference type="NCBI Taxonomy" id="2486005"/>
    <lineage>
        <taxon>Bacteria</taxon>
        <taxon>Bacillati</taxon>
        <taxon>Bacillota</taxon>
        <taxon>Bacilli</taxon>
        <taxon>Lactobacillales</taxon>
        <taxon>Lactobacillaceae</taxon>
        <taxon>Companilactobacillus</taxon>
    </lineage>
</organism>
<keyword evidence="2" id="KW-1185">Reference proteome</keyword>
<sequence length="87" mass="9871">MKNKVTQKQIDNIIKHSRIDVKTVFNKVTLVTCKLPNGFVLVESSGAVDKSNYDVEIGKETCMTRITNKIWELEGYSLANQLIKKVN</sequence>
<evidence type="ECO:0000313" key="1">
    <source>
        <dbReference type="EMBL" id="MFC6324025.1"/>
    </source>
</evidence>
<dbReference type="InterPro" id="IPR025915">
    <property type="entry name" value="Phage_gp49_66"/>
</dbReference>
<dbReference type="EMBL" id="JBHSSN010000015">
    <property type="protein sequence ID" value="MFC6324025.1"/>
    <property type="molecule type" value="Genomic_DNA"/>
</dbReference>
<name>A0ABW1UX55_9LACO</name>
<evidence type="ECO:0000313" key="2">
    <source>
        <dbReference type="Proteomes" id="UP001596186"/>
    </source>
</evidence>
<gene>
    <name evidence="1" type="ORF">ACFP1F_09765</name>
</gene>
<proteinExistence type="predicted"/>
<accession>A0ABW1UX55</accession>
<protein>
    <submittedName>
        <fullName evidence="1">Gp49 family protein</fullName>
    </submittedName>
</protein>
<comment type="caution">
    <text evidence="1">The sequence shown here is derived from an EMBL/GenBank/DDBJ whole genome shotgun (WGS) entry which is preliminary data.</text>
</comment>
<dbReference type="RefSeq" id="WP_125593037.1">
    <property type="nucleotide sequence ID" value="NZ_JBHSSN010000015.1"/>
</dbReference>
<dbReference type="Proteomes" id="UP001596186">
    <property type="component" value="Unassembled WGS sequence"/>
</dbReference>
<reference evidence="2" key="1">
    <citation type="journal article" date="2019" name="Int. J. Syst. Evol. Microbiol.">
        <title>The Global Catalogue of Microorganisms (GCM) 10K type strain sequencing project: providing services to taxonomists for standard genome sequencing and annotation.</title>
        <authorList>
            <consortium name="The Broad Institute Genomics Platform"/>
            <consortium name="The Broad Institute Genome Sequencing Center for Infectious Disease"/>
            <person name="Wu L."/>
            <person name="Ma J."/>
        </authorList>
    </citation>
    <scope>NUCLEOTIDE SEQUENCE [LARGE SCALE GENOMIC DNA]</scope>
    <source>
        <strain evidence="2">CCM 8895</strain>
    </source>
</reference>
<dbReference type="Pfam" id="PF13876">
    <property type="entry name" value="Phage_gp49_66"/>
    <property type="match status" value="1"/>
</dbReference>